<evidence type="ECO:0000256" key="6">
    <source>
        <dbReference type="ARBA" id="ARBA00022737"/>
    </source>
</evidence>
<dbReference type="Gene3D" id="3.80.10.10">
    <property type="entry name" value="Ribonuclease Inhibitor"/>
    <property type="match status" value="2"/>
</dbReference>
<feature type="compositionally biased region" description="Low complexity" evidence="13">
    <location>
        <begin position="19"/>
        <end position="45"/>
    </location>
</feature>
<keyword evidence="7" id="KW-0547">Nucleotide-binding</keyword>
<evidence type="ECO:0000256" key="4">
    <source>
        <dbReference type="ARBA" id="ARBA00022679"/>
    </source>
</evidence>
<dbReference type="InterPro" id="IPR008271">
    <property type="entry name" value="Ser/Thr_kinase_AS"/>
</dbReference>
<dbReference type="Gene3D" id="3.40.50.300">
    <property type="entry name" value="P-loop containing nucleotide triphosphate hydrolases"/>
    <property type="match status" value="1"/>
</dbReference>
<dbReference type="InterPro" id="IPR002182">
    <property type="entry name" value="NB-ARC"/>
</dbReference>
<dbReference type="GO" id="GO:0004674">
    <property type="term" value="F:protein serine/threonine kinase activity"/>
    <property type="evidence" value="ECO:0007669"/>
    <property type="project" value="UniProtKB-EC"/>
</dbReference>
<comment type="similarity">
    <text evidence="1">Belongs to the protein kinase superfamily. TKL Ser/Thr protein kinase family. ROCO subfamily.</text>
</comment>
<evidence type="ECO:0000256" key="12">
    <source>
        <dbReference type="ARBA" id="ARBA00023136"/>
    </source>
</evidence>
<evidence type="ECO:0000256" key="13">
    <source>
        <dbReference type="SAM" id="MobiDB-lite"/>
    </source>
</evidence>
<dbReference type="FunFam" id="3.40.50.10140:FF:000007">
    <property type="entry name" value="Disease resistance protein (TIR-NBS-LRR class)"/>
    <property type="match status" value="1"/>
</dbReference>
<dbReference type="Pfam" id="PF00931">
    <property type="entry name" value="NB-ARC"/>
    <property type="match status" value="1"/>
</dbReference>
<evidence type="ECO:0000256" key="7">
    <source>
        <dbReference type="ARBA" id="ARBA00022741"/>
    </source>
</evidence>
<keyword evidence="12" id="KW-0472">Membrane</keyword>
<dbReference type="PROSITE" id="PS50104">
    <property type="entry name" value="TIR"/>
    <property type="match status" value="1"/>
</dbReference>
<dbReference type="Gene3D" id="3.30.200.20">
    <property type="entry name" value="Phosphorylase Kinase, domain 1"/>
    <property type="match status" value="1"/>
</dbReference>
<dbReference type="GO" id="GO:0005524">
    <property type="term" value="F:ATP binding"/>
    <property type="evidence" value="ECO:0007669"/>
    <property type="project" value="UniProtKB-KW"/>
</dbReference>
<dbReference type="SUPFAM" id="SSF56112">
    <property type="entry name" value="Protein kinase-like (PK-like)"/>
    <property type="match status" value="1"/>
</dbReference>
<keyword evidence="8" id="KW-0418">Kinase</keyword>
<feature type="domain" description="TIR" evidence="15">
    <location>
        <begin position="55"/>
        <end position="217"/>
    </location>
</feature>
<evidence type="ECO:0000256" key="5">
    <source>
        <dbReference type="ARBA" id="ARBA00022692"/>
    </source>
</evidence>
<dbReference type="FunFam" id="3.30.200.20:FF:000228">
    <property type="entry name" value="Serine/threonine-protein kinase BIK1"/>
    <property type="match status" value="1"/>
</dbReference>
<dbReference type="SUPFAM" id="SSF52058">
    <property type="entry name" value="L domain-like"/>
    <property type="match status" value="1"/>
</dbReference>
<protein>
    <recommendedName>
        <fullName evidence="2">non-specific serine/threonine protein kinase</fullName>
        <ecNumber evidence="2">2.7.11.1</ecNumber>
    </recommendedName>
</protein>
<dbReference type="InterPro" id="IPR032675">
    <property type="entry name" value="LRR_dom_sf"/>
</dbReference>
<evidence type="ECO:0000259" key="14">
    <source>
        <dbReference type="PROSITE" id="PS50011"/>
    </source>
</evidence>
<evidence type="ECO:0000256" key="8">
    <source>
        <dbReference type="ARBA" id="ARBA00022777"/>
    </source>
</evidence>
<dbReference type="Pfam" id="PF01582">
    <property type="entry name" value="TIR"/>
    <property type="match status" value="1"/>
</dbReference>
<keyword evidence="9" id="KW-0067">ATP-binding</keyword>
<organism evidence="16 17">
    <name type="scientific">Flemingia macrophylla</name>
    <dbReference type="NCBI Taxonomy" id="520843"/>
    <lineage>
        <taxon>Eukaryota</taxon>
        <taxon>Viridiplantae</taxon>
        <taxon>Streptophyta</taxon>
        <taxon>Embryophyta</taxon>
        <taxon>Tracheophyta</taxon>
        <taxon>Spermatophyta</taxon>
        <taxon>Magnoliopsida</taxon>
        <taxon>eudicotyledons</taxon>
        <taxon>Gunneridae</taxon>
        <taxon>Pentapetalae</taxon>
        <taxon>rosids</taxon>
        <taxon>fabids</taxon>
        <taxon>Fabales</taxon>
        <taxon>Fabaceae</taxon>
        <taxon>Papilionoideae</taxon>
        <taxon>50 kb inversion clade</taxon>
        <taxon>NPAAA clade</taxon>
        <taxon>indigoferoid/millettioid clade</taxon>
        <taxon>Phaseoleae</taxon>
        <taxon>Flemingia</taxon>
    </lineage>
</organism>
<comment type="caution">
    <text evidence="16">The sequence shown here is derived from an EMBL/GenBank/DDBJ whole genome shotgun (WGS) entry which is preliminary data.</text>
</comment>
<dbReference type="PANTHER" id="PTHR11017:SF290">
    <property type="entry name" value="ADP-RIBOSYL CYCLASE_CYCLIC ADP-RIBOSE HYDROLASE"/>
    <property type="match status" value="1"/>
</dbReference>
<evidence type="ECO:0000256" key="2">
    <source>
        <dbReference type="ARBA" id="ARBA00012513"/>
    </source>
</evidence>
<dbReference type="InterPro" id="IPR027417">
    <property type="entry name" value="P-loop_NTPase"/>
</dbReference>
<accession>A0ABD1M722</accession>
<dbReference type="InterPro" id="IPR001245">
    <property type="entry name" value="Ser-Thr/Tyr_kinase_cat_dom"/>
</dbReference>
<keyword evidence="11" id="KW-0520">NAD</keyword>
<dbReference type="Proteomes" id="UP001603857">
    <property type="component" value="Unassembled WGS sequence"/>
</dbReference>
<keyword evidence="17" id="KW-1185">Reference proteome</keyword>
<dbReference type="PRINTS" id="PR00364">
    <property type="entry name" value="DISEASERSIST"/>
</dbReference>
<dbReference type="PROSITE" id="PS50011">
    <property type="entry name" value="PROTEIN_KINASE_DOM"/>
    <property type="match status" value="1"/>
</dbReference>
<dbReference type="InterPro" id="IPR058192">
    <property type="entry name" value="WHD_ROQ1-like"/>
</dbReference>
<dbReference type="SUPFAM" id="SSF52200">
    <property type="entry name" value="Toll/Interleukin receptor TIR domain"/>
    <property type="match status" value="1"/>
</dbReference>
<sequence>MENKSGIRRGSWAQLDRGSSSIDLKPSSSDLNPSESSSSNLDPGSIASRSLDSNNRYRVFISFQGPHTRHTFVDHLYSLLTRKGIFVFQDHTSLHNGDSIPAQLKQSIKDSHVSVVVFSKDYAASTWCLDEMALIADCKQQANQTVFPVFLDVDPSHVRHQKGPYENAFALHRSNFKEDPSKVHRWERAMEDLANSVGWDVGSRPGLKVIENLVQALIKKLDHNFSGYPRDLVGIQPRVQELENILKLNSNNEDIRVVGICGMSGIGKTTLATVLFDKISHMFDGCCFIQNVSEIYKRENDGERAIHNQILLQIFKEESFKGCDFVGEMSSRLKHRLQNIKVLIVLDNVDQIQQLKALTIDPENLLKGSKLIITSTNEEILRLYEVDVIHEVSLLNDNDAHKLFYMSAFKGEDQHSDHYKESMIPSILKYARCLPLAIKVIGSCLSDCNVGQWKDLLHRFKSNPRDGIINTLEKCVDGLQVHEKEIFLHIACFFNGEREEYVERILECCGLYPCKGIPEIIDKSLITLRNNEIHMHDMLQELGKKIAREEQSRIWLYTDFSHIMKTKRGGDNVKAIILNKGKDIFKGNIDELSKMKNLRLLIIHDHQIFPTRHDGHILPRKLGYLSWHNFPGLSYYNYYNYYTDILDVQDMVELNMSESYFRRINLDCFKNLSNLKRVDLSNCKYLSETSDFFRTPKLERLDLSGCENLKLVQPSIGLLDRLAFLSLRNCSNLICIDFGRSNLCSLRVILLSGCTRLDNIRLDFKRVTNLEYLDLDGCTQLSLDDESIGSLSKLTFLSLRNCTNLVRIPNTINIMSSSSHSLIFLDLSFCNLREVPDAIRMLKCLERLDLQGNKFVSLPYDSLSLLHRLAYLNLSYCHNLEALPELPVEIASSGGKYFKTVSGSRDHRSGLYIFDCPKVVHNFNDTDSEILYRYSLGWLVRLIEEPNNFRCGFDLVVPWEEWNPWIQRSPFRIQHIFDGGYAKMENKFSEVDNWIGFVFSVLFEVKNYSGVSSSSHCSLSWAWEHPFYLSFENEFTEEYFDIALNLKEAKIHRSPHVWMIYISRQHCHFVKSGTLITFKGHTIQCWDHPRVEIIQWGVEAIFLEDIDKFKMMLQAQPLPPNSNASQEYIHFGMKSNSSSEPKILVPYNWLVTEKEEVENIIAKANGYEAEKRVFGSHLYSGFDSKYVSRYGNDLGSANSKASAISVPQTPRIEDEILQSSNLKRFTLSELKTATRNFHPDSVLREGGSGSVFKGWIDEISLTATRPGTGIVIAVKRLNQDGIQRHTKWLAGVNYVGQLSHPHLVRLIGFCLEDKHRLLVYEFMPRGSLENHLFRRGSYFQPLSWSLRLKVALDAAKGLAFLHSAETKVIYTDFKTSNILLDSSYNAKLSGFGLAKNRTTDYRPSYRYAERKYLDTGHLTVKSEVYRFGVVLLEMISGKREVDKNRPSGQRNLVEWAKPYLEDKRRVFLVLDTQLEGQYSTDDAYKVATLALRCLSTESQFRPNMDKVVTSLEQLQVPSVNEGNRNSANGP</sequence>
<dbReference type="InterPro" id="IPR000157">
    <property type="entry name" value="TIR_dom"/>
</dbReference>
<evidence type="ECO:0000256" key="9">
    <source>
        <dbReference type="ARBA" id="ARBA00022840"/>
    </source>
</evidence>
<evidence type="ECO:0000256" key="11">
    <source>
        <dbReference type="ARBA" id="ARBA00023027"/>
    </source>
</evidence>
<feature type="region of interest" description="Disordered" evidence="13">
    <location>
        <begin position="1"/>
        <end position="49"/>
    </location>
</feature>
<keyword evidence="5" id="KW-0812">Transmembrane</keyword>
<dbReference type="PANTHER" id="PTHR11017">
    <property type="entry name" value="LEUCINE-RICH REPEAT-CONTAINING PROTEIN"/>
    <property type="match status" value="1"/>
</dbReference>
<evidence type="ECO:0000313" key="16">
    <source>
        <dbReference type="EMBL" id="KAL2331598.1"/>
    </source>
</evidence>
<dbReference type="EC" id="2.7.11.1" evidence="2"/>
<dbReference type="Pfam" id="PF23282">
    <property type="entry name" value="WHD_ROQ1"/>
    <property type="match status" value="1"/>
</dbReference>
<dbReference type="SUPFAM" id="SSF52540">
    <property type="entry name" value="P-loop containing nucleoside triphosphate hydrolases"/>
    <property type="match status" value="1"/>
</dbReference>
<proteinExistence type="inferred from homology"/>
<dbReference type="InterPro" id="IPR011009">
    <property type="entry name" value="Kinase-like_dom_sf"/>
</dbReference>
<dbReference type="Gene3D" id="1.10.510.10">
    <property type="entry name" value="Transferase(Phosphotransferase) domain 1"/>
    <property type="match status" value="1"/>
</dbReference>
<evidence type="ECO:0000256" key="3">
    <source>
        <dbReference type="ARBA" id="ARBA00022614"/>
    </source>
</evidence>
<name>A0ABD1M722_9FABA</name>
<dbReference type="InterPro" id="IPR000719">
    <property type="entry name" value="Prot_kinase_dom"/>
</dbReference>
<gene>
    <name evidence="16" type="ORF">Fmac_019179</name>
</gene>
<dbReference type="Gene3D" id="1.10.8.430">
    <property type="entry name" value="Helical domain of apoptotic protease-activating factors"/>
    <property type="match status" value="1"/>
</dbReference>
<keyword evidence="3" id="KW-0433">Leucine-rich repeat</keyword>
<keyword evidence="4" id="KW-0808">Transferase</keyword>
<keyword evidence="10" id="KW-1133">Transmembrane helix</keyword>
<dbReference type="SMART" id="SM00255">
    <property type="entry name" value="TIR"/>
    <property type="match status" value="1"/>
</dbReference>
<evidence type="ECO:0000259" key="15">
    <source>
        <dbReference type="PROSITE" id="PS50104"/>
    </source>
</evidence>
<evidence type="ECO:0000256" key="10">
    <source>
        <dbReference type="ARBA" id="ARBA00022989"/>
    </source>
</evidence>
<evidence type="ECO:0000313" key="17">
    <source>
        <dbReference type="Proteomes" id="UP001603857"/>
    </source>
</evidence>
<feature type="domain" description="Protein kinase" evidence="14">
    <location>
        <begin position="1237"/>
        <end position="1514"/>
    </location>
</feature>
<dbReference type="Gene3D" id="3.40.50.10140">
    <property type="entry name" value="Toll/interleukin-1 receptor homology (TIR) domain"/>
    <property type="match status" value="1"/>
</dbReference>
<reference evidence="16 17" key="1">
    <citation type="submission" date="2024-08" db="EMBL/GenBank/DDBJ databases">
        <title>Insights into the chromosomal genome structure of Flemingia macrophylla.</title>
        <authorList>
            <person name="Ding Y."/>
            <person name="Zhao Y."/>
            <person name="Bi W."/>
            <person name="Wu M."/>
            <person name="Zhao G."/>
            <person name="Gong Y."/>
            <person name="Li W."/>
            <person name="Zhang P."/>
        </authorList>
    </citation>
    <scope>NUCLEOTIDE SEQUENCE [LARGE SCALE GENOMIC DNA]</scope>
    <source>
        <strain evidence="16">DYQJB</strain>
        <tissue evidence="16">Leaf</tissue>
    </source>
</reference>
<evidence type="ECO:0000256" key="1">
    <source>
        <dbReference type="ARBA" id="ARBA00008171"/>
    </source>
</evidence>
<dbReference type="EMBL" id="JBGMDY010000006">
    <property type="protein sequence ID" value="KAL2331598.1"/>
    <property type="molecule type" value="Genomic_DNA"/>
</dbReference>
<dbReference type="InterPro" id="IPR042197">
    <property type="entry name" value="Apaf_helical"/>
</dbReference>
<dbReference type="Pfam" id="PF07714">
    <property type="entry name" value="PK_Tyr_Ser-Thr"/>
    <property type="match status" value="1"/>
</dbReference>
<dbReference type="InterPro" id="IPR035897">
    <property type="entry name" value="Toll_tir_struct_dom_sf"/>
</dbReference>
<keyword evidence="6" id="KW-0677">Repeat</keyword>
<dbReference type="InterPro" id="IPR044974">
    <property type="entry name" value="Disease_R_plants"/>
</dbReference>
<dbReference type="PROSITE" id="PS00108">
    <property type="entry name" value="PROTEIN_KINASE_ST"/>
    <property type="match status" value="1"/>
</dbReference>